<dbReference type="InterPro" id="IPR029062">
    <property type="entry name" value="Class_I_gatase-like"/>
</dbReference>
<name>A0A348AQN6_9FIRM</name>
<dbReference type="SUPFAM" id="SSF52021">
    <property type="entry name" value="Carbamoyl phosphate synthetase, small subunit N-terminal domain"/>
    <property type="match status" value="1"/>
</dbReference>
<dbReference type="EMBL" id="AP018449">
    <property type="protein sequence ID" value="BBB93384.1"/>
    <property type="molecule type" value="Genomic_DNA"/>
</dbReference>
<feature type="region of interest" description="CPSase" evidence="8">
    <location>
        <begin position="1"/>
        <end position="170"/>
    </location>
</feature>
<dbReference type="PRINTS" id="PR00097">
    <property type="entry name" value="ANTSNTHASEII"/>
</dbReference>
<organism evidence="10 11">
    <name type="scientific">Methylomusa anaerophila</name>
    <dbReference type="NCBI Taxonomy" id="1930071"/>
    <lineage>
        <taxon>Bacteria</taxon>
        <taxon>Bacillati</taxon>
        <taxon>Bacillota</taxon>
        <taxon>Negativicutes</taxon>
        <taxon>Selenomonadales</taxon>
        <taxon>Sporomusaceae</taxon>
        <taxon>Methylomusa</taxon>
    </lineage>
</organism>
<dbReference type="SMART" id="SM01097">
    <property type="entry name" value="CPSase_sm_chain"/>
    <property type="match status" value="1"/>
</dbReference>
<dbReference type="GO" id="GO:0004359">
    <property type="term" value="F:glutaminase activity"/>
    <property type="evidence" value="ECO:0007669"/>
    <property type="project" value="RHEA"/>
</dbReference>
<dbReference type="OrthoDB" id="9804328at2"/>
<evidence type="ECO:0000313" key="10">
    <source>
        <dbReference type="EMBL" id="BBB93384.1"/>
    </source>
</evidence>
<protein>
    <recommendedName>
        <fullName evidence="8">Carbamoyl phosphate synthase small chain</fullName>
        <ecNumber evidence="8">6.3.5.5</ecNumber>
    </recommendedName>
    <alternativeName>
        <fullName evidence="8">Carbamoyl phosphate synthetase glutamine chain</fullName>
    </alternativeName>
</protein>
<dbReference type="CDD" id="cd01744">
    <property type="entry name" value="GATase1_CPSase"/>
    <property type="match status" value="1"/>
</dbReference>
<evidence type="ECO:0000256" key="1">
    <source>
        <dbReference type="ARBA" id="ARBA00005077"/>
    </source>
</evidence>
<comment type="similarity">
    <text evidence="2 8">Belongs to the CarA family.</text>
</comment>
<dbReference type="GO" id="GO:0006541">
    <property type="term" value="P:glutamine metabolic process"/>
    <property type="evidence" value="ECO:0007669"/>
    <property type="project" value="InterPro"/>
</dbReference>
<dbReference type="UniPathway" id="UPA00070">
    <property type="reaction ID" value="UER00115"/>
</dbReference>
<dbReference type="GO" id="GO:0004088">
    <property type="term" value="F:carbamoyl-phosphate synthase (glutamine-hydrolyzing) activity"/>
    <property type="evidence" value="ECO:0007669"/>
    <property type="project" value="UniProtKB-UniRule"/>
</dbReference>
<keyword evidence="6 8" id="KW-0315">Glutamine amidotransferase</keyword>
<dbReference type="RefSeq" id="WP_126310212.1">
    <property type="nucleotide sequence ID" value="NZ_AP018449.1"/>
</dbReference>
<keyword evidence="4 8" id="KW-0547">Nucleotide-binding</keyword>
<evidence type="ECO:0000256" key="4">
    <source>
        <dbReference type="ARBA" id="ARBA00022741"/>
    </source>
</evidence>
<feature type="domain" description="Carbamoyl-phosphate synthase small subunit N-terminal" evidence="9">
    <location>
        <begin position="1"/>
        <end position="132"/>
    </location>
</feature>
<evidence type="ECO:0000256" key="6">
    <source>
        <dbReference type="ARBA" id="ARBA00022962"/>
    </source>
</evidence>
<dbReference type="Proteomes" id="UP000276437">
    <property type="component" value="Chromosome"/>
</dbReference>
<dbReference type="PRINTS" id="PR00096">
    <property type="entry name" value="GATASE"/>
</dbReference>
<feature type="active site" evidence="8">
    <location>
        <position position="331"/>
    </location>
</feature>
<evidence type="ECO:0000256" key="5">
    <source>
        <dbReference type="ARBA" id="ARBA00022840"/>
    </source>
</evidence>
<feature type="binding site" evidence="8">
    <location>
        <position position="291"/>
    </location>
    <ligand>
        <name>L-glutamine</name>
        <dbReference type="ChEBI" id="CHEBI:58359"/>
    </ligand>
</feature>
<dbReference type="Gene3D" id="3.40.50.880">
    <property type="match status" value="1"/>
</dbReference>
<gene>
    <name evidence="8 10" type="primary">carA</name>
    <name evidence="10" type="ORF">MAMMFC1_04099</name>
</gene>
<dbReference type="PROSITE" id="PS51273">
    <property type="entry name" value="GATASE_TYPE_1"/>
    <property type="match status" value="1"/>
</dbReference>
<dbReference type="PRINTS" id="PR00099">
    <property type="entry name" value="CPSGATASE"/>
</dbReference>
<dbReference type="PANTHER" id="PTHR43418:SF7">
    <property type="entry name" value="CARBAMOYL-PHOSPHATE SYNTHASE SMALL CHAIN"/>
    <property type="match status" value="1"/>
</dbReference>
<feature type="binding site" evidence="8">
    <location>
        <position position="250"/>
    </location>
    <ligand>
        <name>L-glutamine</name>
        <dbReference type="ChEBI" id="CHEBI:58359"/>
    </ligand>
</feature>
<evidence type="ECO:0000313" key="11">
    <source>
        <dbReference type="Proteomes" id="UP000276437"/>
    </source>
</evidence>
<feature type="binding site" evidence="8">
    <location>
        <position position="221"/>
    </location>
    <ligand>
        <name>L-glutamine</name>
        <dbReference type="ChEBI" id="CHEBI:58359"/>
    </ligand>
</feature>
<dbReference type="InterPro" id="IPR002474">
    <property type="entry name" value="CarbamoylP_synth_ssu_N"/>
</dbReference>
<feature type="active site" description="Nucleophile" evidence="8">
    <location>
        <position position="246"/>
    </location>
</feature>
<reference evidence="10 11" key="1">
    <citation type="journal article" date="2018" name="Int. J. Syst. Evol. Microbiol.">
        <title>Methylomusa anaerophila gen. nov., sp. nov., an anaerobic methanol-utilizing bacterium isolated from a microbial fuel cell.</title>
        <authorList>
            <person name="Amano N."/>
            <person name="Yamamuro A."/>
            <person name="Miyahara M."/>
            <person name="Kouzuma A."/>
            <person name="Abe T."/>
            <person name="Watanabe K."/>
        </authorList>
    </citation>
    <scope>NUCLEOTIDE SEQUENCE [LARGE SCALE GENOMIC DNA]</scope>
    <source>
        <strain evidence="10 11">MMFC1</strain>
    </source>
</reference>
<dbReference type="InterPro" id="IPR050472">
    <property type="entry name" value="Anth_synth/Amidotransfase"/>
</dbReference>
<keyword evidence="5 8" id="KW-0067">ATP-binding</keyword>
<dbReference type="GO" id="GO:0005524">
    <property type="term" value="F:ATP binding"/>
    <property type="evidence" value="ECO:0007669"/>
    <property type="project" value="UniProtKB-UniRule"/>
</dbReference>
<dbReference type="NCBIfam" id="TIGR01368">
    <property type="entry name" value="CPSaseIIsmall"/>
    <property type="match status" value="1"/>
</dbReference>
<comment type="pathway">
    <text evidence="1 8">Amino-acid biosynthesis; L-arginine biosynthesis; carbamoyl phosphate from bicarbonate: step 1/1.</text>
</comment>
<dbReference type="UniPathway" id="UPA00068">
    <property type="reaction ID" value="UER00171"/>
</dbReference>
<feature type="binding site" evidence="8">
    <location>
        <position position="290"/>
    </location>
    <ligand>
        <name>L-glutamine</name>
        <dbReference type="ChEBI" id="CHEBI:58359"/>
    </ligand>
</feature>
<dbReference type="Pfam" id="PF00988">
    <property type="entry name" value="CPSase_sm_chain"/>
    <property type="match status" value="1"/>
</dbReference>
<dbReference type="AlphaFoldDB" id="A0A348AQN6"/>
<feature type="binding site" evidence="8">
    <location>
        <position position="46"/>
    </location>
    <ligand>
        <name>L-glutamine</name>
        <dbReference type="ChEBI" id="CHEBI:58359"/>
    </ligand>
</feature>
<dbReference type="PANTHER" id="PTHR43418">
    <property type="entry name" value="MULTIFUNCTIONAL TRYPTOPHAN BIOSYNTHESIS PROTEIN-RELATED"/>
    <property type="match status" value="1"/>
</dbReference>
<comment type="subunit">
    <text evidence="8">Composed of two chains; the small (or glutamine) chain promotes the hydrolysis of glutamine to ammonia, which is used by the large (or ammonia) chain to synthesize carbamoyl phosphate. Tetramer of heterodimers (alpha,beta)4.</text>
</comment>
<dbReference type="InterPro" id="IPR035686">
    <property type="entry name" value="CPSase_GATase1"/>
</dbReference>
<feature type="active site" evidence="8">
    <location>
        <position position="333"/>
    </location>
</feature>
<evidence type="ECO:0000259" key="9">
    <source>
        <dbReference type="SMART" id="SM01097"/>
    </source>
</evidence>
<sequence>MKGKLILEDGSVFHGNLISENSAVGKGEVVFNTGMTGYQEVLTDPSYCGQIVTMTYPLIGNYGVAKVFDQAGQSFVRGFVISEICGNPSSWQAEDSLVSYLRSRNIPCIYGVDTRAITRRIRSHGTMRGVIVPAGATQTEIDKLFGTPPEIEVVKEVTTKEIYRIAGQGPHVVVVDYGIKRNILNSLAKAGCDLTVVPAHTSAQEILALNPVGIFLSNGPGDPKDLAAEVNTVRELIGKKPIFGICLGHQLLALALGGNTYKLKFGHRGANHPVKDLATGRVYISSQNHGYAVEEESLAGLDVTITHRAVNDGTVEGMRHKGLPIFSVQYHPEAAPGPDDNTYLFKEFMMLLNKEMNQAGGN</sequence>
<dbReference type="GO" id="GO:0006207">
    <property type="term" value="P:'de novo' pyrimidine nucleobase biosynthetic process"/>
    <property type="evidence" value="ECO:0007669"/>
    <property type="project" value="InterPro"/>
</dbReference>
<dbReference type="InterPro" id="IPR036480">
    <property type="entry name" value="CarbP_synth_ssu_N_sf"/>
</dbReference>
<dbReference type="KEGG" id="mana:MAMMFC1_04099"/>
<keyword evidence="8" id="KW-0028">Amino-acid biosynthesis</keyword>
<dbReference type="GO" id="GO:0044205">
    <property type="term" value="P:'de novo' UMP biosynthetic process"/>
    <property type="evidence" value="ECO:0007669"/>
    <property type="project" value="UniProtKB-UniRule"/>
</dbReference>
<dbReference type="EC" id="6.3.5.5" evidence="8"/>
<comment type="catalytic activity">
    <reaction evidence="8">
        <text>L-glutamine + H2O = L-glutamate + NH4(+)</text>
        <dbReference type="Rhea" id="RHEA:15889"/>
        <dbReference type="ChEBI" id="CHEBI:15377"/>
        <dbReference type="ChEBI" id="CHEBI:28938"/>
        <dbReference type="ChEBI" id="CHEBI:29985"/>
        <dbReference type="ChEBI" id="CHEBI:58359"/>
    </reaction>
</comment>
<dbReference type="InterPro" id="IPR017926">
    <property type="entry name" value="GATASE"/>
</dbReference>
<keyword evidence="8" id="KW-0665">Pyrimidine biosynthesis</keyword>
<dbReference type="Gene3D" id="3.50.30.20">
    <property type="entry name" value="Carbamoyl-phosphate synthase small subunit, N-terminal domain"/>
    <property type="match status" value="1"/>
</dbReference>
<keyword evidence="8" id="KW-0055">Arginine biosynthesis</keyword>
<keyword evidence="3 8" id="KW-0436">Ligase</keyword>
<comment type="function">
    <text evidence="8">Small subunit of the glutamine-dependent carbamoyl phosphate synthetase (CPSase). CPSase catalyzes the formation of carbamoyl phosphate from the ammonia moiety of glutamine, carbonate, and phosphate donated by ATP, constituting the first step of 2 biosynthetic pathways, one leading to arginine and/or urea and the other to pyrimidine nucleotides. The small subunit (glutamine amidotransferase) binds and cleaves glutamine to supply the large subunit with the substrate ammonia.</text>
</comment>
<feature type="binding site" evidence="8">
    <location>
        <position position="247"/>
    </location>
    <ligand>
        <name>L-glutamine</name>
        <dbReference type="ChEBI" id="CHEBI:58359"/>
    </ligand>
</feature>
<dbReference type="InterPro" id="IPR006274">
    <property type="entry name" value="CarbamoylP_synth_ssu"/>
</dbReference>
<dbReference type="HAMAP" id="MF_01209">
    <property type="entry name" value="CPSase_S_chain"/>
    <property type="match status" value="1"/>
</dbReference>
<evidence type="ECO:0000256" key="3">
    <source>
        <dbReference type="ARBA" id="ARBA00022598"/>
    </source>
</evidence>
<dbReference type="SUPFAM" id="SSF52317">
    <property type="entry name" value="Class I glutamine amidotransferase-like"/>
    <property type="match status" value="1"/>
</dbReference>
<dbReference type="Pfam" id="PF00117">
    <property type="entry name" value="GATase"/>
    <property type="match status" value="1"/>
</dbReference>
<feature type="binding site" evidence="8">
    <location>
        <position position="288"/>
    </location>
    <ligand>
        <name>L-glutamine</name>
        <dbReference type="ChEBI" id="CHEBI:58359"/>
    </ligand>
</feature>
<proteinExistence type="inferred from homology"/>
<feature type="binding site" evidence="8">
    <location>
        <position position="219"/>
    </location>
    <ligand>
        <name>L-glutamine</name>
        <dbReference type="ChEBI" id="CHEBI:58359"/>
    </ligand>
</feature>
<dbReference type="NCBIfam" id="NF009475">
    <property type="entry name" value="PRK12838.1"/>
    <property type="match status" value="1"/>
</dbReference>
<dbReference type="GO" id="GO:0006526">
    <property type="term" value="P:L-arginine biosynthetic process"/>
    <property type="evidence" value="ECO:0007669"/>
    <property type="project" value="UniProtKB-UniRule"/>
</dbReference>
<comment type="catalytic activity">
    <reaction evidence="7 8">
        <text>hydrogencarbonate + L-glutamine + 2 ATP + H2O = carbamoyl phosphate + L-glutamate + 2 ADP + phosphate + 2 H(+)</text>
        <dbReference type="Rhea" id="RHEA:18633"/>
        <dbReference type="ChEBI" id="CHEBI:15377"/>
        <dbReference type="ChEBI" id="CHEBI:15378"/>
        <dbReference type="ChEBI" id="CHEBI:17544"/>
        <dbReference type="ChEBI" id="CHEBI:29985"/>
        <dbReference type="ChEBI" id="CHEBI:30616"/>
        <dbReference type="ChEBI" id="CHEBI:43474"/>
        <dbReference type="ChEBI" id="CHEBI:58228"/>
        <dbReference type="ChEBI" id="CHEBI:58359"/>
        <dbReference type="ChEBI" id="CHEBI:456216"/>
        <dbReference type="EC" id="6.3.5.5"/>
    </reaction>
</comment>
<comment type="pathway">
    <text evidence="8">Pyrimidine metabolism; UMP biosynthesis via de novo pathway; (S)-dihydroorotate from bicarbonate: step 1/3.</text>
</comment>
<accession>A0A348AQN6</accession>
<evidence type="ECO:0000256" key="7">
    <source>
        <dbReference type="ARBA" id="ARBA00048816"/>
    </source>
</evidence>
<evidence type="ECO:0000256" key="2">
    <source>
        <dbReference type="ARBA" id="ARBA00007800"/>
    </source>
</evidence>
<evidence type="ECO:0000256" key="8">
    <source>
        <dbReference type="HAMAP-Rule" id="MF_01209"/>
    </source>
</evidence>
<keyword evidence="11" id="KW-1185">Reference proteome</keyword>